<proteinExistence type="predicted"/>
<dbReference type="AlphaFoldDB" id="A0A383EIH4"/>
<gene>
    <name evidence="2" type="ORF">METZ01_LOCUS509004</name>
</gene>
<feature type="region of interest" description="Disordered" evidence="1">
    <location>
        <begin position="1"/>
        <end position="25"/>
    </location>
</feature>
<organism evidence="2">
    <name type="scientific">marine metagenome</name>
    <dbReference type="NCBI Taxonomy" id="408172"/>
    <lineage>
        <taxon>unclassified sequences</taxon>
        <taxon>metagenomes</taxon>
        <taxon>ecological metagenomes</taxon>
    </lineage>
</organism>
<accession>A0A383EIH4</accession>
<dbReference type="EMBL" id="UINC01225895">
    <property type="protein sequence ID" value="SVE56150.1"/>
    <property type="molecule type" value="Genomic_DNA"/>
</dbReference>
<sequence>MKVANELQCSSPLKGASRQLSEKNY</sequence>
<reference evidence="2" key="1">
    <citation type="submission" date="2018-05" db="EMBL/GenBank/DDBJ databases">
        <authorList>
            <person name="Lanie J.A."/>
            <person name="Ng W.-L."/>
            <person name="Kazmierczak K.M."/>
            <person name="Andrzejewski T.M."/>
            <person name="Davidsen T.M."/>
            <person name="Wayne K.J."/>
            <person name="Tettelin H."/>
            <person name="Glass J.I."/>
            <person name="Rusch D."/>
            <person name="Podicherti R."/>
            <person name="Tsui H.-C.T."/>
            <person name="Winkler M.E."/>
        </authorList>
    </citation>
    <scope>NUCLEOTIDE SEQUENCE</scope>
</reference>
<evidence type="ECO:0000313" key="2">
    <source>
        <dbReference type="EMBL" id="SVE56150.1"/>
    </source>
</evidence>
<evidence type="ECO:0000256" key="1">
    <source>
        <dbReference type="SAM" id="MobiDB-lite"/>
    </source>
</evidence>
<protein>
    <submittedName>
        <fullName evidence="2">Uncharacterized protein</fullName>
    </submittedName>
</protein>
<name>A0A383EIH4_9ZZZZ</name>